<dbReference type="GO" id="GO:0008796">
    <property type="term" value="F:bis(5'-nucleosyl)-tetraphosphatase activity"/>
    <property type="evidence" value="ECO:0007669"/>
    <property type="project" value="EnsemblFungi"/>
</dbReference>
<dbReference type="InterPro" id="IPR000086">
    <property type="entry name" value="NUDIX_hydrolase_dom"/>
</dbReference>
<dbReference type="OMA" id="ESDESCQ"/>
<keyword evidence="2" id="KW-0479">Metal-binding</keyword>
<dbReference type="GO" id="GO:0052845">
    <property type="term" value="F:inositol-5-diphosphate-1,2,3,4,6-pentakisphosphate diphosphatase activity"/>
    <property type="evidence" value="ECO:0007669"/>
    <property type="project" value="EnsemblFungi"/>
</dbReference>
<organism evidence="6 7">
    <name type="scientific">Uncinula necator</name>
    <name type="common">Grape powdery mildew</name>
    <dbReference type="NCBI Taxonomy" id="52586"/>
    <lineage>
        <taxon>Eukaryota</taxon>
        <taxon>Fungi</taxon>
        <taxon>Dikarya</taxon>
        <taxon>Ascomycota</taxon>
        <taxon>Pezizomycotina</taxon>
        <taxon>Leotiomycetes</taxon>
        <taxon>Erysiphales</taxon>
        <taxon>Erysiphaceae</taxon>
        <taxon>Erysiphe</taxon>
    </lineage>
</organism>
<dbReference type="Pfam" id="PF00293">
    <property type="entry name" value="NUDIX"/>
    <property type="match status" value="1"/>
</dbReference>
<evidence type="ECO:0000313" key="6">
    <source>
        <dbReference type="EMBL" id="KHJ31978.1"/>
    </source>
</evidence>
<dbReference type="GO" id="GO:0071545">
    <property type="term" value="P:inositol phosphate catabolic process"/>
    <property type="evidence" value="ECO:0007669"/>
    <property type="project" value="EnsemblFungi"/>
</dbReference>
<evidence type="ECO:0000256" key="4">
    <source>
        <dbReference type="ARBA" id="ARBA00022842"/>
    </source>
</evidence>
<feature type="domain" description="Nudix hydrolase" evidence="5">
    <location>
        <begin position="22"/>
        <end position="153"/>
    </location>
</feature>
<evidence type="ECO:0000256" key="1">
    <source>
        <dbReference type="ARBA" id="ARBA00001946"/>
    </source>
</evidence>
<dbReference type="GO" id="GO:0046872">
    <property type="term" value="F:metal ion binding"/>
    <property type="evidence" value="ECO:0007669"/>
    <property type="project" value="UniProtKB-KW"/>
</dbReference>
<dbReference type="GO" id="GO:0005737">
    <property type="term" value="C:cytoplasm"/>
    <property type="evidence" value="ECO:0007669"/>
    <property type="project" value="TreeGrafter"/>
</dbReference>
<comment type="cofactor">
    <cofactor evidence="1">
        <name>Mg(2+)</name>
        <dbReference type="ChEBI" id="CHEBI:18420"/>
    </cofactor>
</comment>
<dbReference type="InterPro" id="IPR015797">
    <property type="entry name" value="NUDIX_hydrolase-like_dom_sf"/>
</dbReference>
<sequence>MTSNRSMESRTGRSKQRYNELGERLVAGVVPLNETKTHVLLIRSDTRSNWVLPKGGWELDESITEAAKREAWEEAGIICTIKYDLGEIKETRPPKHLKLAAPKALYRFFEATVIREEAEWPESHKRTRYWASYTEAREALRSRPELIDALDRSSIRK</sequence>
<dbReference type="GO" id="GO:0034432">
    <property type="term" value="F:bis(5'-adenosyl)-pentaphosphatase activity"/>
    <property type="evidence" value="ECO:0007669"/>
    <property type="project" value="EnsemblFungi"/>
</dbReference>
<comment type="caution">
    <text evidence="6">The sequence shown here is derived from an EMBL/GenBank/DDBJ whole genome shotgun (WGS) entry which is preliminary data.</text>
</comment>
<dbReference type="GO" id="GO:0071543">
    <property type="term" value="P:diphosphoinositol polyphosphate metabolic process"/>
    <property type="evidence" value="ECO:0007669"/>
    <property type="project" value="TreeGrafter"/>
</dbReference>
<dbReference type="GO" id="GO:0034431">
    <property type="term" value="F:bis(5'-adenosyl)-hexaphosphatase activity"/>
    <property type="evidence" value="ECO:0007669"/>
    <property type="project" value="EnsemblFungi"/>
</dbReference>
<dbReference type="GO" id="GO:0030643">
    <property type="term" value="P:intracellular phosphate ion homeostasis"/>
    <property type="evidence" value="ECO:0007669"/>
    <property type="project" value="EnsemblFungi"/>
</dbReference>
<evidence type="ECO:0000313" key="7">
    <source>
        <dbReference type="Proteomes" id="UP000030854"/>
    </source>
</evidence>
<dbReference type="GO" id="GO:0052745">
    <property type="term" value="F:inositol phosphate phosphatase activity"/>
    <property type="evidence" value="ECO:0007669"/>
    <property type="project" value="EnsemblFungi"/>
</dbReference>
<dbReference type="GO" id="GO:1990174">
    <property type="term" value="F:phosphodiesterase decapping endonuclease activity"/>
    <property type="evidence" value="ECO:0007669"/>
    <property type="project" value="EnsemblFungi"/>
</dbReference>
<keyword evidence="4" id="KW-0460">Magnesium</keyword>
<dbReference type="STRING" id="52586.A0A0B1P169"/>
<dbReference type="GO" id="GO:1901911">
    <property type="term" value="P:adenosine 5'-(hexahydrogen pentaphosphate) catabolic process"/>
    <property type="evidence" value="ECO:0007669"/>
    <property type="project" value="EnsemblFungi"/>
</dbReference>
<dbReference type="EMBL" id="JNVN01002431">
    <property type="protein sequence ID" value="KHJ31978.1"/>
    <property type="molecule type" value="Genomic_DNA"/>
</dbReference>
<dbReference type="Proteomes" id="UP000030854">
    <property type="component" value="Unassembled WGS sequence"/>
</dbReference>
<dbReference type="OrthoDB" id="2011998at2759"/>
<dbReference type="GO" id="GO:0052846">
    <property type="term" value="F:inositol-1,5-bisdiphosphate-2,3,4,6-tetrakisphosphate 1-diphosphatase activity"/>
    <property type="evidence" value="ECO:0007669"/>
    <property type="project" value="EnsemblFungi"/>
</dbReference>
<dbReference type="GO" id="GO:1901907">
    <property type="term" value="P:diadenosine pentaphosphate catabolic process"/>
    <property type="evidence" value="ECO:0007669"/>
    <property type="project" value="EnsemblFungi"/>
</dbReference>
<evidence type="ECO:0000256" key="3">
    <source>
        <dbReference type="ARBA" id="ARBA00022801"/>
    </source>
</evidence>
<dbReference type="InterPro" id="IPR020084">
    <property type="entry name" value="NUDIX_hydrolase_CS"/>
</dbReference>
<accession>A0A0B1P169</accession>
<protein>
    <submittedName>
        <fullName evidence="6">Putative nudix family protein</fullName>
    </submittedName>
</protein>
<gene>
    <name evidence="6" type="ORF">EV44_g1938</name>
</gene>
<dbReference type="CDD" id="cd04666">
    <property type="entry name" value="NUDIX_DIPP2_like_Nudt4"/>
    <property type="match status" value="1"/>
</dbReference>
<dbReference type="Gene3D" id="3.90.79.10">
    <property type="entry name" value="Nucleoside Triphosphate Pyrophosphohydrolase"/>
    <property type="match status" value="1"/>
</dbReference>
<dbReference type="GO" id="GO:0006798">
    <property type="term" value="P:polyphosphate catabolic process"/>
    <property type="evidence" value="ECO:0007669"/>
    <property type="project" value="EnsemblFungi"/>
</dbReference>
<dbReference type="HOGENOM" id="CLU_037162_5_3_1"/>
<keyword evidence="7" id="KW-1185">Reference proteome</keyword>
<name>A0A0B1P169_UNCNE</name>
<evidence type="ECO:0000256" key="2">
    <source>
        <dbReference type="ARBA" id="ARBA00022723"/>
    </source>
</evidence>
<reference evidence="6 7" key="1">
    <citation type="journal article" date="2014" name="BMC Genomics">
        <title>Adaptive genomic structural variation in the grape powdery mildew pathogen, Erysiphe necator.</title>
        <authorList>
            <person name="Jones L."/>
            <person name="Riaz S."/>
            <person name="Morales-Cruz A."/>
            <person name="Amrine K.C."/>
            <person name="McGuire B."/>
            <person name="Gubler W.D."/>
            <person name="Walker M.A."/>
            <person name="Cantu D."/>
        </authorList>
    </citation>
    <scope>NUCLEOTIDE SEQUENCE [LARGE SCALE GENOMIC DNA]</scope>
    <source>
        <strain evidence="7">c</strain>
    </source>
</reference>
<dbReference type="AlphaFoldDB" id="A0A0B1P169"/>
<dbReference type="PROSITE" id="PS00893">
    <property type="entry name" value="NUDIX_BOX"/>
    <property type="match status" value="1"/>
</dbReference>
<dbReference type="PANTHER" id="PTHR12629">
    <property type="entry name" value="DIPHOSPHOINOSITOL POLYPHOSPHATE PHOSPHOHYDROLASE"/>
    <property type="match status" value="1"/>
</dbReference>
<dbReference type="GO" id="GO:0052847">
    <property type="term" value="F:inositol-1,5-bisdiphosphate-2,3,4,6-tetrakisphosphate 5-diphosphatase activity"/>
    <property type="evidence" value="ECO:0007669"/>
    <property type="project" value="EnsemblFungi"/>
</dbReference>
<evidence type="ECO:0000259" key="5">
    <source>
        <dbReference type="PROSITE" id="PS51462"/>
    </source>
</evidence>
<proteinExistence type="predicted"/>
<dbReference type="PANTHER" id="PTHR12629:SF0">
    <property type="entry name" value="DIPHOSPHOINOSITOL-POLYPHOSPHATE DIPHOSPHATASE"/>
    <property type="match status" value="1"/>
</dbReference>
<dbReference type="GO" id="GO:0052843">
    <property type="term" value="F:inositol-1-diphosphate-2,3,4,5,6-pentakisphosphate diphosphatase activity"/>
    <property type="evidence" value="ECO:0007669"/>
    <property type="project" value="EnsemblFungi"/>
</dbReference>
<dbReference type="SUPFAM" id="SSF55811">
    <property type="entry name" value="Nudix"/>
    <property type="match status" value="1"/>
</dbReference>
<dbReference type="GO" id="GO:1901909">
    <property type="term" value="P:diadenosine hexaphosphate catabolic process"/>
    <property type="evidence" value="ECO:0007669"/>
    <property type="project" value="EnsemblFungi"/>
</dbReference>
<dbReference type="GO" id="GO:0005634">
    <property type="term" value="C:nucleus"/>
    <property type="evidence" value="ECO:0007669"/>
    <property type="project" value="TreeGrafter"/>
</dbReference>
<dbReference type="PROSITE" id="PS51462">
    <property type="entry name" value="NUDIX"/>
    <property type="match status" value="1"/>
</dbReference>
<keyword evidence="3" id="KW-0378">Hydrolase</keyword>
<dbReference type="GO" id="GO:0000298">
    <property type="term" value="F:endopolyphosphatase activity"/>
    <property type="evidence" value="ECO:0007669"/>
    <property type="project" value="EnsemblFungi"/>
</dbReference>
<dbReference type="InterPro" id="IPR047198">
    <property type="entry name" value="DDP-like_NUDIX"/>
</dbReference>